<keyword evidence="4" id="KW-1185">Reference proteome</keyword>
<feature type="compositionally biased region" description="Basic and acidic residues" evidence="1">
    <location>
        <begin position="101"/>
        <end position="121"/>
    </location>
</feature>
<organism evidence="3 4">
    <name type="scientific">Armillaria gallica</name>
    <name type="common">Bulbous honey fungus</name>
    <name type="synonym">Armillaria bulbosa</name>
    <dbReference type="NCBI Taxonomy" id="47427"/>
    <lineage>
        <taxon>Eukaryota</taxon>
        <taxon>Fungi</taxon>
        <taxon>Dikarya</taxon>
        <taxon>Basidiomycota</taxon>
        <taxon>Agaricomycotina</taxon>
        <taxon>Agaricomycetes</taxon>
        <taxon>Agaricomycetidae</taxon>
        <taxon>Agaricales</taxon>
        <taxon>Marasmiineae</taxon>
        <taxon>Physalacriaceae</taxon>
        <taxon>Armillaria</taxon>
    </lineage>
</organism>
<gene>
    <name evidence="3" type="ORF">ARMGADRAFT_1078607</name>
</gene>
<reference evidence="4" key="1">
    <citation type="journal article" date="2017" name="Nat. Ecol. Evol.">
        <title>Genome expansion and lineage-specific genetic innovations in the forest pathogenic fungi Armillaria.</title>
        <authorList>
            <person name="Sipos G."/>
            <person name="Prasanna A.N."/>
            <person name="Walter M.C."/>
            <person name="O'Connor E."/>
            <person name="Balint B."/>
            <person name="Krizsan K."/>
            <person name="Kiss B."/>
            <person name="Hess J."/>
            <person name="Varga T."/>
            <person name="Slot J."/>
            <person name="Riley R."/>
            <person name="Boka B."/>
            <person name="Rigling D."/>
            <person name="Barry K."/>
            <person name="Lee J."/>
            <person name="Mihaltcheva S."/>
            <person name="LaButti K."/>
            <person name="Lipzen A."/>
            <person name="Waldron R."/>
            <person name="Moloney N.M."/>
            <person name="Sperisen C."/>
            <person name="Kredics L."/>
            <person name="Vagvoelgyi C."/>
            <person name="Patrignani A."/>
            <person name="Fitzpatrick D."/>
            <person name="Nagy I."/>
            <person name="Doyle S."/>
            <person name="Anderson J.B."/>
            <person name="Grigoriev I.V."/>
            <person name="Gueldener U."/>
            <person name="Muensterkoetter M."/>
            <person name="Nagy L.G."/>
        </authorList>
    </citation>
    <scope>NUCLEOTIDE SEQUENCE [LARGE SCALE GENOMIC DNA]</scope>
    <source>
        <strain evidence="4">Ar21-2</strain>
    </source>
</reference>
<feature type="compositionally biased region" description="Basic and acidic residues" evidence="1">
    <location>
        <begin position="33"/>
        <end position="44"/>
    </location>
</feature>
<evidence type="ECO:0000256" key="2">
    <source>
        <dbReference type="SAM" id="SignalP"/>
    </source>
</evidence>
<feature type="region of interest" description="Disordered" evidence="1">
    <location>
        <begin position="32"/>
        <end position="244"/>
    </location>
</feature>
<sequence>MVTIAHFSWWRRLTLSTLSVPSWRVLNYVDDPDAVRGHGHRPTEPLEVQESSSQHLKQRSHKPKRGQESSSEQESGQSSSISGLGPVGSSPGQKSFKRKPRQESGQDFWKSRKGPDPERQGQEPSELNSGQNGGKTSSNEIQEPEKLDLEQQTVKPESTSEQDLREASANSGQEPEKSKEFSESGSEPEPSDSDPTVSSLCEALKALRIPSPSPEGSKRTNVASTSQVQFPAGNPSQLGDDSFS</sequence>
<feature type="compositionally biased region" description="Polar residues" evidence="1">
    <location>
        <begin position="219"/>
        <end position="244"/>
    </location>
</feature>
<dbReference type="OrthoDB" id="3003720at2759"/>
<accession>A0A2H3DLK0</accession>
<proteinExistence type="predicted"/>
<keyword evidence="2" id="KW-0732">Signal</keyword>
<dbReference type="InParanoid" id="A0A2H3DLK0"/>
<dbReference type="Proteomes" id="UP000217790">
    <property type="component" value="Unassembled WGS sequence"/>
</dbReference>
<feature type="compositionally biased region" description="Polar residues" evidence="1">
    <location>
        <begin position="150"/>
        <end position="161"/>
    </location>
</feature>
<evidence type="ECO:0000313" key="3">
    <source>
        <dbReference type="EMBL" id="PBK94734.1"/>
    </source>
</evidence>
<feature type="compositionally biased region" description="Low complexity" evidence="1">
    <location>
        <begin position="68"/>
        <end position="83"/>
    </location>
</feature>
<dbReference type="EMBL" id="KZ293653">
    <property type="protein sequence ID" value="PBK94734.1"/>
    <property type="molecule type" value="Genomic_DNA"/>
</dbReference>
<protein>
    <submittedName>
        <fullName evidence="3">Uncharacterized protein</fullName>
    </submittedName>
</protein>
<dbReference type="OMA" id="ITLMYET"/>
<feature type="compositionally biased region" description="Polar residues" evidence="1">
    <location>
        <begin position="122"/>
        <end position="141"/>
    </location>
</feature>
<dbReference type="AlphaFoldDB" id="A0A2H3DLK0"/>
<feature type="signal peptide" evidence="2">
    <location>
        <begin position="1"/>
        <end position="16"/>
    </location>
</feature>
<name>A0A2H3DLK0_ARMGA</name>
<evidence type="ECO:0000313" key="4">
    <source>
        <dbReference type="Proteomes" id="UP000217790"/>
    </source>
</evidence>
<feature type="chain" id="PRO_5013890855" evidence="2">
    <location>
        <begin position="17"/>
        <end position="244"/>
    </location>
</feature>
<evidence type="ECO:0000256" key="1">
    <source>
        <dbReference type="SAM" id="MobiDB-lite"/>
    </source>
</evidence>